<keyword evidence="2" id="KW-1185">Reference proteome</keyword>
<evidence type="ECO:0000313" key="1">
    <source>
        <dbReference type="EMBL" id="KAG7479607.1"/>
    </source>
</evidence>
<name>A0AAV6PY62_SOLSE</name>
<gene>
    <name evidence="1" type="ORF">JOB18_029941</name>
</gene>
<proteinExistence type="predicted"/>
<dbReference type="EMBL" id="JAGKHQ010000020">
    <property type="protein sequence ID" value="KAG7479607.1"/>
    <property type="molecule type" value="Genomic_DNA"/>
</dbReference>
<dbReference type="Proteomes" id="UP000693946">
    <property type="component" value="Linkage Group LG8"/>
</dbReference>
<organism evidence="1 2">
    <name type="scientific">Solea senegalensis</name>
    <name type="common">Senegalese sole</name>
    <dbReference type="NCBI Taxonomy" id="28829"/>
    <lineage>
        <taxon>Eukaryota</taxon>
        <taxon>Metazoa</taxon>
        <taxon>Chordata</taxon>
        <taxon>Craniata</taxon>
        <taxon>Vertebrata</taxon>
        <taxon>Euteleostomi</taxon>
        <taxon>Actinopterygii</taxon>
        <taxon>Neopterygii</taxon>
        <taxon>Teleostei</taxon>
        <taxon>Neoteleostei</taxon>
        <taxon>Acanthomorphata</taxon>
        <taxon>Carangaria</taxon>
        <taxon>Pleuronectiformes</taxon>
        <taxon>Pleuronectoidei</taxon>
        <taxon>Soleidae</taxon>
        <taxon>Solea</taxon>
    </lineage>
</organism>
<comment type="caution">
    <text evidence="1">The sequence shown here is derived from an EMBL/GenBank/DDBJ whole genome shotgun (WGS) entry which is preliminary data.</text>
</comment>
<protein>
    <submittedName>
        <fullName evidence="1">Uncharacterized protein</fullName>
    </submittedName>
</protein>
<sequence length="69" mass="7915">MREGGTDGRIVSFWISLRCFNQRNLRPPALRCFHSTLKHAASPLCAAVRDDCDAAMHVPWRILTLTFTW</sequence>
<reference evidence="1 2" key="1">
    <citation type="journal article" date="2021" name="Sci. Rep.">
        <title>Chromosome anchoring in Senegalese sole (Solea senegalensis) reveals sex-associated markers and genome rearrangements in flatfish.</title>
        <authorList>
            <person name="Guerrero-Cozar I."/>
            <person name="Gomez-Garrido J."/>
            <person name="Berbel C."/>
            <person name="Martinez-Blanch J.F."/>
            <person name="Alioto T."/>
            <person name="Claros M.G."/>
            <person name="Gagnaire P.A."/>
            <person name="Manchado M."/>
        </authorList>
    </citation>
    <scope>NUCLEOTIDE SEQUENCE [LARGE SCALE GENOMIC DNA]</scope>
    <source>
        <strain evidence="1">Sse05_10M</strain>
    </source>
</reference>
<evidence type="ECO:0000313" key="2">
    <source>
        <dbReference type="Proteomes" id="UP000693946"/>
    </source>
</evidence>
<dbReference type="AlphaFoldDB" id="A0AAV6PY62"/>
<accession>A0AAV6PY62</accession>